<dbReference type="PANTHER" id="PTHR37464:SF1">
    <property type="entry name" value="BLL2463 PROTEIN"/>
    <property type="match status" value="1"/>
</dbReference>
<reference evidence="3 4" key="1">
    <citation type="journal article" date="2015" name="Int. J. Syst. Evol. Microbiol.">
        <title>Mariniphaga sediminis sp. nov., isolated from coastal sediment.</title>
        <authorList>
            <person name="Wang F.Q."/>
            <person name="Shen Q.Y."/>
            <person name="Chen G.J."/>
            <person name="Du Z.J."/>
        </authorList>
    </citation>
    <scope>NUCLEOTIDE SEQUENCE [LARGE SCALE GENOMIC DNA]</scope>
    <source>
        <strain evidence="3 4">SY21</strain>
    </source>
</reference>
<organism evidence="3 4">
    <name type="scientific">Mariniphaga sediminis</name>
    <dbReference type="NCBI Taxonomy" id="1628158"/>
    <lineage>
        <taxon>Bacteria</taxon>
        <taxon>Pseudomonadati</taxon>
        <taxon>Bacteroidota</taxon>
        <taxon>Bacteroidia</taxon>
        <taxon>Marinilabiliales</taxon>
        <taxon>Prolixibacteraceae</taxon>
        <taxon>Mariniphaga</taxon>
    </lineage>
</organism>
<keyword evidence="4" id="KW-1185">Reference proteome</keyword>
<keyword evidence="1" id="KW-0812">Transmembrane</keyword>
<proteinExistence type="predicted"/>
<gene>
    <name evidence="3" type="ORF">D1164_21975</name>
</gene>
<sequence>MKFLYPTFLFALFTIAIPIIIHLFSFRRYKTVYFSHVGFLKDIKKESKKKSQLKQLLMLAARIFTILFLVLAFSQPYIPTENEATAGAGDIVGVYIDNSFSMNALSEQGQLLELARNKAAEIGQSYPAGTRFRLMTNDLAPQHRHLFNKEQFIRQVADIKPSPAVVPLSIIHNRFNRQNQQEGNDARGTLYCISDFQRNITDPENFSDQPFFSYFMPLVPNQVNNLYIDSCWVEVPAHGLNQEETIFVKIKNSSDEDYQNLPLRLFLNDSLKSMTNFSVNARNEITASLRYTNVSAGIQLGKVEITDYPFIHDNSWYLSYFVEPKLKALAVYNNTPGSQEGLDYITALFENDDYVELETMDIRSLQISKLAESNTIFLINSENYSTGFLNELESAVNNGSSVVLFPQMIPQPEIHNQFLSKFGAGSVSGLDTTSQEISGIDFDNRFFRNVFRQRKENALQPKIERHLTFAENVRTSETNLLWFQNSDKALSFLPYGKGKVWVFSFPLNQKNETFARDILFVPSLYNIVLNSLPDQQTSHIIGREQTFLLPHSINADLKSSLEIENRETGDRFIPGVNISGQGTRIDFNSSVEKAGHYLVKNGNETLVPLSFNYNRNESDLRYFSPEELRERFSSEVPGKVAVIDNISANFSDVLQEIQKGKQLWKWCILLALFFILAEVLIARFWKQ</sequence>
<protein>
    <recommendedName>
        <fullName evidence="2">Aerotolerance regulator N-terminal domain-containing protein</fullName>
    </recommendedName>
</protein>
<evidence type="ECO:0000256" key="1">
    <source>
        <dbReference type="SAM" id="Phobius"/>
    </source>
</evidence>
<feature type="domain" description="Aerotolerance regulator N-terminal" evidence="2">
    <location>
        <begin position="1"/>
        <end position="76"/>
    </location>
</feature>
<dbReference type="Pfam" id="PF07584">
    <property type="entry name" value="BatA"/>
    <property type="match status" value="1"/>
</dbReference>
<name>A0A399CX97_9BACT</name>
<feature type="transmembrane region" description="Helical" evidence="1">
    <location>
        <begin position="56"/>
        <end position="74"/>
    </location>
</feature>
<feature type="transmembrane region" description="Helical" evidence="1">
    <location>
        <begin position="6"/>
        <end position="26"/>
    </location>
</feature>
<dbReference type="EMBL" id="QWET01000028">
    <property type="protein sequence ID" value="RIH63021.1"/>
    <property type="molecule type" value="Genomic_DNA"/>
</dbReference>
<evidence type="ECO:0000313" key="4">
    <source>
        <dbReference type="Proteomes" id="UP000266441"/>
    </source>
</evidence>
<dbReference type="PANTHER" id="PTHR37464">
    <property type="entry name" value="BLL2463 PROTEIN"/>
    <property type="match status" value="1"/>
</dbReference>
<dbReference type="RefSeq" id="WP_119352058.1">
    <property type="nucleotide sequence ID" value="NZ_QWET01000028.1"/>
</dbReference>
<feature type="transmembrane region" description="Helical" evidence="1">
    <location>
        <begin position="663"/>
        <end position="685"/>
    </location>
</feature>
<comment type="caution">
    <text evidence="3">The sequence shown here is derived from an EMBL/GenBank/DDBJ whole genome shotgun (WGS) entry which is preliminary data.</text>
</comment>
<evidence type="ECO:0000259" key="2">
    <source>
        <dbReference type="Pfam" id="PF07584"/>
    </source>
</evidence>
<dbReference type="InterPro" id="IPR011933">
    <property type="entry name" value="Double_TM_dom"/>
</dbReference>
<dbReference type="NCBIfam" id="TIGR02226">
    <property type="entry name" value="two_anch"/>
    <property type="match status" value="1"/>
</dbReference>
<dbReference type="OrthoDB" id="9810200at2"/>
<dbReference type="AlphaFoldDB" id="A0A399CX97"/>
<keyword evidence="1" id="KW-0472">Membrane</keyword>
<dbReference type="InterPro" id="IPR024163">
    <property type="entry name" value="Aerotolerance_reg_N"/>
</dbReference>
<keyword evidence="1" id="KW-1133">Transmembrane helix</keyword>
<evidence type="ECO:0000313" key="3">
    <source>
        <dbReference type="EMBL" id="RIH63021.1"/>
    </source>
</evidence>
<dbReference type="Proteomes" id="UP000266441">
    <property type="component" value="Unassembled WGS sequence"/>
</dbReference>
<accession>A0A399CX97</accession>